<evidence type="ECO:0000256" key="6">
    <source>
        <dbReference type="ARBA" id="ARBA00025321"/>
    </source>
</evidence>
<keyword evidence="10" id="KW-1185">Reference proteome</keyword>
<keyword evidence="5" id="KW-0430">Lectin</keyword>
<name>A0ABV3SKX7_9HYPH</name>
<evidence type="ECO:0000256" key="1">
    <source>
        <dbReference type="ARBA" id="ARBA00004167"/>
    </source>
</evidence>
<evidence type="ECO:0000313" key="9">
    <source>
        <dbReference type="EMBL" id="MEX0406546.1"/>
    </source>
</evidence>
<evidence type="ECO:0000256" key="3">
    <source>
        <dbReference type="ARBA" id="ARBA00020552"/>
    </source>
</evidence>
<evidence type="ECO:0000256" key="5">
    <source>
        <dbReference type="ARBA" id="ARBA00022734"/>
    </source>
</evidence>
<evidence type="ECO:0000313" key="10">
    <source>
        <dbReference type="Proteomes" id="UP001556692"/>
    </source>
</evidence>
<keyword evidence="4" id="KW-1003">Cell membrane</keyword>
<comment type="caution">
    <text evidence="9">The sequence shown here is derived from an EMBL/GenBank/DDBJ whole genome shotgun (WGS) entry which is preliminary data.</text>
</comment>
<keyword evidence="7" id="KW-0812">Transmembrane</keyword>
<comment type="similarity">
    <text evidence="2">Belongs to the BA14k family.</text>
</comment>
<comment type="function">
    <text evidence="6">Has immunoglobulin-binding and hemagglutination properties, and can bind to mannose. Essential for virulence. May be involved in LPS biosynthesis or polysaccharide transport.</text>
</comment>
<comment type="subcellular location">
    <subcellularLocation>
        <location evidence="1">Membrane</location>
        <topology evidence="1">Single-pass membrane protein</topology>
    </subcellularLocation>
</comment>
<evidence type="ECO:0000256" key="8">
    <source>
        <dbReference type="SAM" id="SignalP"/>
    </source>
</evidence>
<evidence type="ECO:0000256" key="7">
    <source>
        <dbReference type="SAM" id="Phobius"/>
    </source>
</evidence>
<accession>A0ABV3SKX7</accession>
<feature type="signal peptide" evidence="8">
    <location>
        <begin position="1"/>
        <end position="23"/>
    </location>
</feature>
<organism evidence="9 10">
    <name type="scientific">Aquibium pacificus</name>
    <dbReference type="NCBI Taxonomy" id="3153579"/>
    <lineage>
        <taxon>Bacteria</taxon>
        <taxon>Pseudomonadati</taxon>
        <taxon>Pseudomonadota</taxon>
        <taxon>Alphaproteobacteria</taxon>
        <taxon>Hyphomicrobiales</taxon>
        <taxon>Phyllobacteriaceae</taxon>
        <taxon>Aquibium</taxon>
    </lineage>
</organism>
<evidence type="ECO:0000256" key="2">
    <source>
        <dbReference type="ARBA" id="ARBA00010270"/>
    </source>
</evidence>
<dbReference type="Proteomes" id="UP001556692">
    <property type="component" value="Unassembled WGS sequence"/>
</dbReference>
<keyword evidence="7" id="KW-1133">Transmembrane helix</keyword>
<keyword evidence="7" id="KW-0472">Membrane</keyword>
<dbReference type="InterPro" id="IPR012413">
    <property type="entry name" value="BA14K"/>
</dbReference>
<dbReference type="Pfam" id="PF07886">
    <property type="entry name" value="BA14K"/>
    <property type="match status" value="1"/>
</dbReference>
<sequence length="165" mass="18533">MKKFLTTLCAAAISVSFAGTAVAQTAAGGVQFVAPPASQEARAIQVQGPGEGPRWKRGGGRHFDGRRHFRDDRHFRGRIPHYRGHRGYHSHRPGYRRHGEFWYPAAAFIAGALITGAINNNRGSVYRGGSAHIQWCYDRYRSYRSSDNTFQPYNGPRQQCYSPYS</sequence>
<gene>
    <name evidence="9" type="ORF">ABGN05_12785</name>
</gene>
<feature type="transmembrane region" description="Helical" evidence="7">
    <location>
        <begin position="101"/>
        <end position="118"/>
    </location>
</feature>
<proteinExistence type="inferred from homology"/>
<dbReference type="EMBL" id="JBDPGJ010000003">
    <property type="protein sequence ID" value="MEX0406546.1"/>
    <property type="molecule type" value="Genomic_DNA"/>
</dbReference>
<reference evidence="9 10" key="1">
    <citation type="submission" date="2024-05" db="EMBL/GenBank/DDBJ databases">
        <authorList>
            <person name="Jiang F."/>
        </authorList>
    </citation>
    <scope>NUCLEOTIDE SEQUENCE [LARGE SCALE GENOMIC DNA]</scope>
    <source>
        <strain evidence="9 10">LZ166</strain>
    </source>
</reference>
<dbReference type="RefSeq" id="WP_367954441.1">
    <property type="nucleotide sequence ID" value="NZ_JBDPGJ010000003.1"/>
</dbReference>
<protein>
    <recommendedName>
        <fullName evidence="3">Lectin-like protein BA14k</fullName>
    </recommendedName>
</protein>
<keyword evidence="8" id="KW-0732">Signal</keyword>
<feature type="chain" id="PRO_5047379772" description="Lectin-like protein BA14k" evidence="8">
    <location>
        <begin position="24"/>
        <end position="165"/>
    </location>
</feature>
<evidence type="ECO:0000256" key="4">
    <source>
        <dbReference type="ARBA" id="ARBA00022475"/>
    </source>
</evidence>